<dbReference type="EMBL" id="ADGH01000016">
    <property type="protein sequence ID" value="EHG23971.1"/>
    <property type="molecule type" value="Genomic_DNA"/>
</dbReference>
<dbReference type="Gene3D" id="3.30.70.60">
    <property type="match status" value="1"/>
</dbReference>
<feature type="transmembrane region" description="Helical" evidence="1">
    <location>
        <begin position="12"/>
        <end position="32"/>
    </location>
</feature>
<dbReference type="RefSeq" id="WP_006696862.1">
    <property type="nucleotide sequence ID" value="NZ_JH376860.1"/>
</dbReference>
<comment type="caution">
    <text evidence="2">The sequence shown here is derived from an EMBL/GenBank/DDBJ whole genome shotgun (WGS) entry which is preliminary data.</text>
</comment>
<dbReference type="Proteomes" id="UP000003175">
    <property type="component" value="Unassembled WGS sequence"/>
</dbReference>
<protein>
    <submittedName>
        <fullName evidence="2">Uncharacterized protein</fullName>
    </submittedName>
</protein>
<evidence type="ECO:0000256" key="1">
    <source>
        <dbReference type="SAM" id="Phobius"/>
    </source>
</evidence>
<evidence type="ECO:0000313" key="2">
    <source>
        <dbReference type="EMBL" id="EHG23971.1"/>
    </source>
</evidence>
<organism evidence="2 3">
    <name type="scientific">Selenomonas noxia F0398</name>
    <dbReference type="NCBI Taxonomy" id="702437"/>
    <lineage>
        <taxon>Bacteria</taxon>
        <taxon>Bacillati</taxon>
        <taxon>Bacillota</taxon>
        <taxon>Negativicutes</taxon>
        <taxon>Selenomonadales</taxon>
        <taxon>Selenomonadaceae</taxon>
        <taxon>Selenomonas</taxon>
    </lineage>
</organism>
<name>A0ABN0DNQ8_9FIRM</name>
<dbReference type="InterPro" id="IPR014717">
    <property type="entry name" value="Transl_elong_EF1B/ribsomal_bS6"/>
</dbReference>
<gene>
    <name evidence="2" type="ORF">HMPREF9432_01645</name>
</gene>
<dbReference type="InterPro" id="IPR007445">
    <property type="entry name" value="PilO"/>
</dbReference>
<accession>A0ABN0DNQ8</accession>
<proteinExistence type="predicted"/>
<reference evidence="2 3" key="1">
    <citation type="submission" date="2011-08" db="EMBL/GenBank/DDBJ databases">
        <title>The Genome Sequence of Selenomonas noxia F0398.</title>
        <authorList>
            <consortium name="The Broad Institute Genome Sequencing Platform"/>
            <person name="Earl A."/>
            <person name="Ward D."/>
            <person name="Feldgarden M."/>
            <person name="Gevers D."/>
            <person name="Izard J."/>
            <person name="Ganesan A."/>
            <person name="Blanton J.M."/>
            <person name="Baranova O.V."/>
            <person name="Tanner A.C."/>
            <person name="Dewhirst F.E."/>
            <person name="Young S.K."/>
            <person name="Zeng Q."/>
            <person name="Gargeya S."/>
            <person name="Fitzgerald M."/>
            <person name="Haas B."/>
            <person name="Abouelleil A."/>
            <person name="Alvarado L."/>
            <person name="Arachchi H.M."/>
            <person name="Berlin A."/>
            <person name="Brown A."/>
            <person name="Chapman S.B."/>
            <person name="Chen Z."/>
            <person name="Dunbar C."/>
            <person name="Freedman E."/>
            <person name="Gearin G."/>
            <person name="Gellesch M."/>
            <person name="Goldberg J."/>
            <person name="Griggs A."/>
            <person name="Gujja S."/>
            <person name="Heiman D."/>
            <person name="Howarth C."/>
            <person name="Larson L."/>
            <person name="Lui A."/>
            <person name="MacDonald P.J.P."/>
            <person name="Montmayeur A."/>
            <person name="Murphy C."/>
            <person name="Neiman D."/>
            <person name="Pearson M."/>
            <person name="Priest M."/>
            <person name="Roberts A."/>
            <person name="Saif S."/>
            <person name="Shea T."/>
            <person name="Shenoy N."/>
            <person name="Sisk P."/>
            <person name="Stolte C."/>
            <person name="Sykes S."/>
            <person name="Wortman J."/>
            <person name="Nusbaum C."/>
            <person name="Birren B."/>
        </authorList>
    </citation>
    <scope>NUCLEOTIDE SEQUENCE [LARGE SCALE GENOMIC DNA]</scope>
    <source>
        <strain evidence="2 3">F0398</strain>
    </source>
</reference>
<keyword evidence="1" id="KW-0812">Transmembrane</keyword>
<sequence length="193" mass="21812">MQNLSERQRIEIALIWACALLLIYLFALAPLLTAERTAALVQRDRSRAQLARVEEYQHTLLSDGQAEEKLRVRMARAAAALPNESGQGAFVHRAEQLTRRSGVTIEGIVLHAPREEEEIVIRPVELKFYGGYFQILDFLRAVQEDERAVQFGSFVLTTQAHELHCTLTVNVASLHGENDEEQLPPVRRGDRGE</sequence>
<dbReference type="Pfam" id="PF04350">
    <property type="entry name" value="PilO"/>
    <property type="match status" value="1"/>
</dbReference>
<keyword evidence="1" id="KW-1133">Transmembrane helix</keyword>
<keyword evidence="1" id="KW-0472">Membrane</keyword>
<keyword evidence="3" id="KW-1185">Reference proteome</keyword>
<evidence type="ECO:0000313" key="3">
    <source>
        <dbReference type="Proteomes" id="UP000003175"/>
    </source>
</evidence>